<dbReference type="Pfam" id="PF08263">
    <property type="entry name" value="LRRNT_2"/>
    <property type="match status" value="1"/>
</dbReference>
<dbReference type="InParanoid" id="A0A068VC54"/>
<keyword evidence="12" id="KW-0325">Glycoprotein</keyword>
<keyword evidence="10 13" id="KW-0472">Membrane</keyword>
<dbReference type="Gramene" id="CDP18311">
    <property type="protein sequence ID" value="CDP18311"/>
    <property type="gene ID" value="GSCOC_T00004341001"/>
</dbReference>
<evidence type="ECO:0000256" key="13">
    <source>
        <dbReference type="SAM" id="Phobius"/>
    </source>
</evidence>
<dbReference type="SUPFAM" id="SSF52058">
    <property type="entry name" value="L domain-like"/>
    <property type="match status" value="3"/>
</dbReference>
<dbReference type="PANTHER" id="PTHR27000:SF803">
    <property type="entry name" value="RECEPTOR-LIKE PROTEIN 45"/>
    <property type="match status" value="1"/>
</dbReference>
<dbReference type="PRINTS" id="PR00019">
    <property type="entry name" value="LEURICHRPT"/>
</dbReference>
<dbReference type="AlphaFoldDB" id="A0A068VC54"/>
<dbReference type="GO" id="GO:0006952">
    <property type="term" value="P:defense response"/>
    <property type="evidence" value="ECO:0007669"/>
    <property type="project" value="UniProtKB-ARBA"/>
</dbReference>
<dbReference type="PhylomeDB" id="A0A068VC54"/>
<dbReference type="GO" id="GO:0051707">
    <property type="term" value="P:response to other organism"/>
    <property type="evidence" value="ECO:0007669"/>
    <property type="project" value="UniProtKB-ARBA"/>
</dbReference>
<evidence type="ECO:0000256" key="1">
    <source>
        <dbReference type="ARBA" id="ARBA00004162"/>
    </source>
</evidence>
<dbReference type="InterPro" id="IPR001611">
    <property type="entry name" value="Leu-rich_rpt"/>
</dbReference>
<keyword evidence="5" id="KW-0433">Leucine-rich repeat</keyword>
<proteinExistence type="inferred from homology"/>
<evidence type="ECO:0000256" key="3">
    <source>
        <dbReference type="ARBA" id="ARBA00009592"/>
    </source>
</evidence>
<dbReference type="Pfam" id="PF13855">
    <property type="entry name" value="LRR_8"/>
    <property type="match status" value="2"/>
</dbReference>
<dbReference type="PANTHER" id="PTHR27000">
    <property type="entry name" value="LEUCINE-RICH REPEAT RECEPTOR-LIKE PROTEIN KINASE FAMILY PROTEIN-RELATED"/>
    <property type="match status" value="1"/>
</dbReference>
<evidence type="ECO:0000256" key="6">
    <source>
        <dbReference type="ARBA" id="ARBA00022692"/>
    </source>
</evidence>
<keyword evidence="9 13" id="KW-1133">Transmembrane helix</keyword>
<dbReference type="Proteomes" id="UP000295252">
    <property type="component" value="Chromosome VI"/>
</dbReference>
<reference evidence="17" key="1">
    <citation type="journal article" date="2014" name="Science">
        <title>The coffee genome provides insight into the convergent evolution of caffeine biosynthesis.</title>
        <authorList>
            <person name="Denoeud F."/>
            <person name="Carretero-Paulet L."/>
            <person name="Dereeper A."/>
            <person name="Droc G."/>
            <person name="Guyot R."/>
            <person name="Pietrella M."/>
            <person name="Zheng C."/>
            <person name="Alberti A."/>
            <person name="Anthony F."/>
            <person name="Aprea G."/>
            <person name="Aury J.M."/>
            <person name="Bento P."/>
            <person name="Bernard M."/>
            <person name="Bocs S."/>
            <person name="Campa C."/>
            <person name="Cenci A."/>
            <person name="Combes M.C."/>
            <person name="Crouzillat D."/>
            <person name="Da Silva C."/>
            <person name="Daddiego L."/>
            <person name="De Bellis F."/>
            <person name="Dussert S."/>
            <person name="Garsmeur O."/>
            <person name="Gayraud T."/>
            <person name="Guignon V."/>
            <person name="Jahn K."/>
            <person name="Jamilloux V."/>
            <person name="Joet T."/>
            <person name="Labadie K."/>
            <person name="Lan T."/>
            <person name="Leclercq J."/>
            <person name="Lepelley M."/>
            <person name="Leroy T."/>
            <person name="Li L.T."/>
            <person name="Librado P."/>
            <person name="Lopez L."/>
            <person name="Munoz A."/>
            <person name="Noel B."/>
            <person name="Pallavicini A."/>
            <person name="Perrotta G."/>
            <person name="Poncet V."/>
            <person name="Pot D."/>
            <person name="Priyono X."/>
            <person name="Rigoreau M."/>
            <person name="Rouard M."/>
            <person name="Rozas J."/>
            <person name="Tranchant-Dubreuil C."/>
            <person name="VanBuren R."/>
            <person name="Zhang Q."/>
            <person name="Andrade A.C."/>
            <person name="Argout X."/>
            <person name="Bertrand B."/>
            <person name="de Kochko A."/>
            <person name="Graziosi G."/>
            <person name="Henry R.J."/>
            <person name="Jayarama X."/>
            <person name="Ming R."/>
            <person name="Nagai C."/>
            <person name="Rounsley S."/>
            <person name="Sankoff D."/>
            <person name="Giuliano G."/>
            <person name="Albert V.A."/>
            <person name="Wincker P."/>
            <person name="Lashermes P."/>
        </authorList>
    </citation>
    <scope>NUCLEOTIDE SEQUENCE [LARGE SCALE GENOMIC DNA]</scope>
    <source>
        <strain evidence="17">cv. DH200-94</strain>
    </source>
</reference>
<evidence type="ECO:0000256" key="11">
    <source>
        <dbReference type="ARBA" id="ARBA00023170"/>
    </source>
</evidence>
<organism evidence="16 17">
    <name type="scientific">Coffea canephora</name>
    <name type="common">Robusta coffee</name>
    <dbReference type="NCBI Taxonomy" id="49390"/>
    <lineage>
        <taxon>Eukaryota</taxon>
        <taxon>Viridiplantae</taxon>
        <taxon>Streptophyta</taxon>
        <taxon>Embryophyta</taxon>
        <taxon>Tracheophyta</taxon>
        <taxon>Spermatophyta</taxon>
        <taxon>Magnoliopsida</taxon>
        <taxon>eudicotyledons</taxon>
        <taxon>Gunneridae</taxon>
        <taxon>Pentapetalae</taxon>
        <taxon>asterids</taxon>
        <taxon>lamiids</taxon>
        <taxon>Gentianales</taxon>
        <taxon>Rubiaceae</taxon>
        <taxon>Ixoroideae</taxon>
        <taxon>Gardenieae complex</taxon>
        <taxon>Bertiereae - Coffeeae clade</taxon>
        <taxon>Coffeeae</taxon>
        <taxon>Coffea</taxon>
    </lineage>
</organism>
<dbReference type="GO" id="GO:0005886">
    <property type="term" value="C:plasma membrane"/>
    <property type="evidence" value="ECO:0007669"/>
    <property type="project" value="UniProtKB-SubCell"/>
</dbReference>
<evidence type="ECO:0000256" key="14">
    <source>
        <dbReference type="SAM" id="SignalP"/>
    </source>
</evidence>
<dbReference type="InterPro" id="IPR032675">
    <property type="entry name" value="LRR_dom_sf"/>
</dbReference>
<evidence type="ECO:0000256" key="2">
    <source>
        <dbReference type="ARBA" id="ARBA00004479"/>
    </source>
</evidence>
<dbReference type="PROSITE" id="PS51450">
    <property type="entry name" value="LRR"/>
    <property type="match status" value="1"/>
</dbReference>
<dbReference type="EMBL" id="HG739307">
    <property type="protein sequence ID" value="CDP18311.1"/>
    <property type="molecule type" value="Genomic_DNA"/>
</dbReference>
<dbReference type="OrthoDB" id="1394818at2759"/>
<sequence>MRILLFPWLFLIPLLQILSVRHVVLLASGQCLEDQRSLLRELKNSLTFNSTSSTKLARWNNSKDCCLWDGVGCDSLGHVIRLELDNQTISGLLENSSSLFNLRYLVRLNLAFNNFSSTIPTGLFKLTNLTYLNLSGAGFVGQIPRDLASMSRLVTLDLSTRFPGVQPLEMENPKLQTLVQNLMELQELYLDGVNISAEGGEWGNALSSMLNLREISLSSCHLSGPISSSISELHSLSIINLNTNNLSAAVPDFFANFTNLTSLSLSSCNLLGKFPKKILRLPMLQNIDLSINNFITGTLPRFADSGSLLQTIVISYTNFSGSLPDSIGVLGDLSRIDLSNCNFTGPIPSTMADLTELVYVDLSNNQFNGSIPSFGMSKNLSHLDLSRNDLTGNIPSDHFEGFANLSFINLGYNSFTGKIPPSLFALPSLWKLQLANNNFIGKVEFRNASSPFLDTLDLSGNQLNGSIPMSIFELQMLNVLSLSSNRFNGSLPLQIINRLRNLTTLDLSYNNLSIDASSGNSTLSTFPQLSVLRLASCNLQKFPELRNQSKMIDLDLSNNQIAGEIPRWIWEVGNGSLQHLNLSCNHLVDLPMNATMPNLSVLDLHSNQLQGEFPKPPEAAIYVDYSSNKFSNSIPQDIGNSLNFAVFFSISNNSISGVIPQSLCNASYLQVLDLSNNVLRGSIPDCLFYKMENLEVLQLGRNKLRGIIPDKFPINCVLKSLDLSKNVLEGRVPRSLVNCTSLEVLNIGSNRVEDAFSCVLKNLTSLRVLVLRSNRFYGNLSCSGADDSWQKLQIIDLASNNFSGALSPKCFSNWRGMISRVEYGQSAQDRLHFTVLKLSNIYYQETLTVTFKGLELEFRKILLVFASIDFSNNSFEGSIPETIGELRALYLLNLSHNGLTGTIPKSIGNLTQLESLDLSMNRLSGMIPVEIANLTFLSSLNLSFNQLLGSIPWGRQLQTFTETSYEGNKGLCGPPLNSSCKGNNHAAVPSSVDANSVIETGFDWQFIFTGLGFGVGAAVIVWPLIVCKEGRDWSDKHVERILLLICPRYRFCYTRYDEGKVNAVEKSEDEFLDDTEDSDGDEFEVEHEAFGGKYCVFCSKLDVHKKRAVHNPKCTCHTSPIFFTSPTSSSSLLVLYHQHF</sequence>
<evidence type="ECO:0000256" key="10">
    <source>
        <dbReference type="ARBA" id="ARBA00023136"/>
    </source>
</evidence>
<feature type="transmembrane region" description="Helical" evidence="13">
    <location>
        <begin position="1004"/>
        <end position="1026"/>
    </location>
</feature>
<evidence type="ECO:0000313" key="17">
    <source>
        <dbReference type="Proteomes" id="UP000295252"/>
    </source>
</evidence>
<keyword evidence="4" id="KW-1003">Cell membrane</keyword>
<dbReference type="SMART" id="SM00369">
    <property type="entry name" value="LRR_TYP"/>
    <property type="match status" value="13"/>
</dbReference>
<keyword evidence="11" id="KW-0675">Receptor</keyword>
<evidence type="ECO:0000256" key="9">
    <source>
        <dbReference type="ARBA" id="ARBA00022989"/>
    </source>
</evidence>
<accession>A0A068VC54</accession>
<dbReference type="Pfam" id="PF00560">
    <property type="entry name" value="LRR_1"/>
    <property type="match status" value="7"/>
</dbReference>
<protein>
    <recommendedName>
        <fullName evidence="15">Leucine-rich repeat-containing N-terminal plant-type domain-containing protein</fullName>
    </recommendedName>
</protein>
<evidence type="ECO:0000313" key="16">
    <source>
        <dbReference type="EMBL" id="CDP18311.1"/>
    </source>
</evidence>
<dbReference type="Pfam" id="PF13516">
    <property type="entry name" value="LRR_6"/>
    <property type="match status" value="1"/>
</dbReference>
<dbReference type="FunFam" id="3.80.10.10:FF:000041">
    <property type="entry name" value="LRR receptor-like serine/threonine-protein kinase ERECTA"/>
    <property type="match status" value="1"/>
</dbReference>
<comment type="subcellular location">
    <subcellularLocation>
        <location evidence="1">Cell membrane</location>
        <topology evidence="1">Single-pass membrane protein</topology>
    </subcellularLocation>
    <subcellularLocation>
        <location evidence="2">Membrane</location>
        <topology evidence="2">Single-pass type I membrane protein</topology>
    </subcellularLocation>
</comment>
<evidence type="ECO:0000256" key="8">
    <source>
        <dbReference type="ARBA" id="ARBA00022737"/>
    </source>
</evidence>
<feature type="domain" description="Leucine-rich repeat-containing N-terminal plant-type" evidence="15">
    <location>
        <begin position="33"/>
        <end position="74"/>
    </location>
</feature>
<dbReference type="Gene3D" id="3.80.10.10">
    <property type="entry name" value="Ribonuclease Inhibitor"/>
    <property type="match status" value="5"/>
</dbReference>
<dbReference type="FunFam" id="3.80.10.10:FF:000213">
    <property type="entry name" value="Tyrosine-sulfated glycopeptide receptor 1"/>
    <property type="match status" value="1"/>
</dbReference>
<feature type="chain" id="PRO_5001658465" description="Leucine-rich repeat-containing N-terminal plant-type domain-containing protein" evidence="14">
    <location>
        <begin position="20"/>
        <end position="1140"/>
    </location>
</feature>
<gene>
    <name evidence="16" type="ORF">GSCOC_T00004341001</name>
</gene>
<comment type="similarity">
    <text evidence="3">Belongs to the RLP family.</text>
</comment>
<keyword evidence="7 14" id="KW-0732">Signal</keyword>
<name>A0A068VC54_COFCA</name>
<evidence type="ECO:0000259" key="15">
    <source>
        <dbReference type="Pfam" id="PF08263"/>
    </source>
</evidence>
<keyword evidence="17" id="KW-1185">Reference proteome</keyword>
<keyword evidence="8" id="KW-0677">Repeat</keyword>
<dbReference type="OMA" id="KNNIGWP"/>
<evidence type="ECO:0000256" key="4">
    <source>
        <dbReference type="ARBA" id="ARBA00022475"/>
    </source>
</evidence>
<evidence type="ECO:0000256" key="7">
    <source>
        <dbReference type="ARBA" id="ARBA00022729"/>
    </source>
</evidence>
<dbReference type="InterPro" id="IPR013210">
    <property type="entry name" value="LRR_N_plant-typ"/>
</dbReference>
<dbReference type="InterPro" id="IPR003591">
    <property type="entry name" value="Leu-rich_rpt_typical-subtyp"/>
</dbReference>
<evidence type="ECO:0000256" key="5">
    <source>
        <dbReference type="ARBA" id="ARBA00022614"/>
    </source>
</evidence>
<dbReference type="STRING" id="49390.A0A068VC54"/>
<feature type="signal peptide" evidence="14">
    <location>
        <begin position="1"/>
        <end position="19"/>
    </location>
</feature>
<evidence type="ECO:0000256" key="12">
    <source>
        <dbReference type="ARBA" id="ARBA00023180"/>
    </source>
</evidence>
<keyword evidence="6 13" id="KW-0812">Transmembrane</keyword>